<accession>A0A846RXT7</accession>
<gene>
    <name evidence="1" type="ORF">BJ994_002872</name>
</gene>
<name>A0A846RXT7_9MICC</name>
<comment type="caution">
    <text evidence="1">The sequence shown here is derived from an EMBL/GenBank/DDBJ whole genome shotgun (WGS) entry which is preliminary data.</text>
</comment>
<dbReference type="Proteomes" id="UP000547458">
    <property type="component" value="Unassembled WGS sequence"/>
</dbReference>
<dbReference type="EMBL" id="JAATJL010000001">
    <property type="protein sequence ID" value="NJC23796.1"/>
    <property type="molecule type" value="Genomic_DNA"/>
</dbReference>
<organism evidence="1 2">
    <name type="scientific">Arthrobacter pigmenti</name>
    <dbReference type="NCBI Taxonomy" id="271432"/>
    <lineage>
        <taxon>Bacteria</taxon>
        <taxon>Bacillati</taxon>
        <taxon>Actinomycetota</taxon>
        <taxon>Actinomycetes</taxon>
        <taxon>Micrococcales</taxon>
        <taxon>Micrococcaceae</taxon>
        <taxon>Arthrobacter</taxon>
    </lineage>
</organism>
<reference evidence="1 2" key="1">
    <citation type="submission" date="2020-03" db="EMBL/GenBank/DDBJ databases">
        <title>Sequencing the genomes of 1000 actinobacteria strains.</title>
        <authorList>
            <person name="Klenk H.-P."/>
        </authorList>
    </citation>
    <scope>NUCLEOTIDE SEQUENCE [LARGE SCALE GENOMIC DNA]</scope>
    <source>
        <strain evidence="1 2">DSM 16403</strain>
    </source>
</reference>
<evidence type="ECO:0000313" key="2">
    <source>
        <dbReference type="Proteomes" id="UP000547458"/>
    </source>
</evidence>
<keyword evidence="2" id="KW-1185">Reference proteome</keyword>
<protein>
    <submittedName>
        <fullName evidence="1">Uncharacterized protein</fullName>
    </submittedName>
</protein>
<sequence>MILSQVDMPHEKLVRAQAFHQICIGLIALVVLPKWLPESSEQNIVAHDTASTSKRAETIV</sequence>
<dbReference type="AlphaFoldDB" id="A0A846RXT7"/>
<evidence type="ECO:0000313" key="1">
    <source>
        <dbReference type="EMBL" id="NJC23796.1"/>
    </source>
</evidence>
<proteinExistence type="predicted"/>